<dbReference type="GO" id="GO:0071111">
    <property type="term" value="F:cyclic-guanylate-specific phosphodiesterase activity"/>
    <property type="evidence" value="ECO:0007669"/>
    <property type="project" value="UniProtKB-EC"/>
</dbReference>
<dbReference type="InterPro" id="IPR043128">
    <property type="entry name" value="Rev_trsase/Diguanyl_cyclase"/>
</dbReference>
<dbReference type="InterPro" id="IPR000160">
    <property type="entry name" value="GGDEF_dom"/>
</dbReference>
<gene>
    <name evidence="5" type="ORF">SAMN05421547_10554</name>
</gene>
<comment type="catalytic activity">
    <reaction evidence="1">
        <text>3',3'-c-di-GMP + H2O = 5'-phosphoguanylyl(3'-&gt;5')guanosine + H(+)</text>
        <dbReference type="Rhea" id="RHEA:24902"/>
        <dbReference type="ChEBI" id="CHEBI:15377"/>
        <dbReference type="ChEBI" id="CHEBI:15378"/>
        <dbReference type="ChEBI" id="CHEBI:58754"/>
        <dbReference type="ChEBI" id="CHEBI:58805"/>
        <dbReference type="EC" id="3.1.4.52"/>
    </reaction>
    <physiologicalReaction direction="left-to-right" evidence="1">
        <dbReference type="Rhea" id="RHEA:24903"/>
    </physiologicalReaction>
</comment>
<dbReference type="Gene3D" id="3.30.450.20">
    <property type="entry name" value="PAS domain"/>
    <property type="match status" value="1"/>
</dbReference>
<dbReference type="PANTHER" id="PTHR44757:SF2">
    <property type="entry name" value="BIOFILM ARCHITECTURE MAINTENANCE PROTEIN MBAA"/>
    <property type="match status" value="1"/>
</dbReference>
<name>A0A1H3K727_9BURK</name>
<dbReference type="PROSITE" id="PS50883">
    <property type="entry name" value="EAL"/>
    <property type="match status" value="1"/>
</dbReference>
<dbReference type="GO" id="GO:0071732">
    <property type="term" value="P:cellular response to nitric oxide"/>
    <property type="evidence" value="ECO:0007669"/>
    <property type="project" value="UniProtKB-ARBA"/>
</dbReference>
<dbReference type="Gene3D" id="3.20.20.450">
    <property type="entry name" value="EAL domain"/>
    <property type="match status" value="1"/>
</dbReference>
<dbReference type="InterPro" id="IPR012226">
    <property type="entry name" value="Diguanyl_cyclase/Pdiesterase"/>
</dbReference>
<dbReference type="Proteomes" id="UP000183417">
    <property type="component" value="Unassembled WGS sequence"/>
</dbReference>
<dbReference type="Gene3D" id="3.30.70.270">
    <property type="match status" value="1"/>
</dbReference>
<dbReference type="SMART" id="SM00086">
    <property type="entry name" value="PAC"/>
    <property type="match status" value="1"/>
</dbReference>
<protein>
    <submittedName>
        <fullName evidence="5">Diguanylate cyclase</fullName>
    </submittedName>
</protein>
<dbReference type="SMART" id="SM00052">
    <property type="entry name" value="EAL"/>
    <property type="match status" value="1"/>
</dbReference>
<dbReference type="InterPro" id="IPR035919">
    <property type="entry name" value="EAL_sf"/>
</dbReference>
<dbReference type="NCBIfam" id="TIGR00229">
    <property type="entry name" value="sensory_box"/>
    <property type="match status" value="1"/>
</dbReference>
<dbReference type="InterPro" id="IPR013767">
    <property type="entry name" value="PAS_fold"/>
</dbReference>
<evidence type="ECO:0000313" key="6">
    <source>
        <dbReference type="Proteomes" id="UP000183417"/>
    </source>
</evidence>
<accession>A0A1H3K727</accession>
<dbReference type="InterPro" id="IPR035965">
    <property type="entry name" value="PAS-like_dom_sf"/>
</dbReference>
<dbReference type="FunFam" id="3.30.70.270:FF:000001">
    <property type="entry name" value="Diguanylate cyclase domain protein"/>
    <property type="match status" value="1"/>
</dbReference>
<dbReference type="FunFam" id="3.20.20.450:FF:000001">
    <property type="entry name" value="Cyclic di-GMP phosphodiesterase yahA"/>
    <property type="match status" value="1"/>
</dbReference>
<dbReference type="GeneID" id="94691107"/>
<dbReference type="SMART" id="SM00267">
    <property type="entry name" value="GGDEF"/>
    <property type="match status" value="1"/>
</dbReference>
<dbReference type="CDD" id="cd01948">
    <property type="entry name" value="EAL"/>
    <property type="match status" value="1"/>
</dbReference>
<dbReference type="AlphaFoldDB" id="A0A1H3K727"/>
<proteinExistence type="predicted"/>
<feature type="domain" description="GGDEF" evidence="4">
    <location>
        <begin position="222"/>
        <end position="354"/>
    </location>
</feature>
<organism evidence="5 6">
    <name type="scientific">Delftia lacustris</name>
    <dbReference type="NCBI Taxonomy" id="558537"/>
    <lineage>
        <taxon>Bacteria</taxon>
        <taxon>Pseudomonadati</taxon>
        <taxon>Pseudomonadota</taxon>
        <taxon>Betaproteobacteria</taxon>
        <taxon>Burkholderiales</taxon>
        <taxon>Comamonadaceae</taxon>
        <taxon>Delftia</taxon>
    </lineage>
</organism>
<dbReference type="InterPro" id="IPR029787">
    <property type="entry name" value="Nucleotide_cyclase"/>
</dbReference>
<dbReference type="PANTHER" id="PTHR44757">
    <property type="entry name" value="DIGUANYLATE CYCLASE DGCP"/>
    <property type="match status" value="1"/>
</dbReference>
<evidence type="ECO:0000259" key="4">
    <source>
        <dbReference type="PROSITE" id="PS50887"/>
    </source>
</evidence>
<dbReference type="RefSeq" id="WP_016447466.1">
    <property type="nucleotide sequence ID" value="NZ_CP141274.1"/>
</dbReference>
<evidence type="ECO:0000259" key="2">
    <source>
        <dbReference type="PROSITE" id="PS50113"/>
    </source>
</evidence>
<dbReference type="CDD" id="cd00130">
    <property type="entry name" value="PAS"/>
    <property type="match status" value="1"/>
</dbReference>
<dbReference type="InterPro" id="IPR000700">
    <property type="entry name" value="PAS-assoc_C"/>
</dbReference>
<dbReference type="PIRSF" id="PIRSF005925">
    <property type="entry name" value="Dos"/>
    <property type="match status" value="1"/>
</dbReference>
<dbReference type="PROSITE" id="PS50887">
    <property type="entry name" value="GGDEF"/>
    <property type="match status" value="1"/>
</dbReference>
<reference evidence="5 6" key="1">
    <citation type="submission" date="2016-10" db="EMBL/GenBank/DDBJ databases">
        <authorList>
            <person name="de Groot N.N."/>
        </authorList>
    </citation>
    <scope>NUCLEOTIDE SEQUENCE [LARGE SCALE GENOMIC DNA]</scope>
    <source>
        <strain evidence="5 6">LMG 24775</strain>
    </source>
</reference>
<evidence type="ECO:0000256" key="1">
    <source>
        <dbReference type="ARBA" id="ARBA00051114"/>
    </source>
</evidence>
<dbReference type="PROSITE" id="PS50113">
    <property type="entry name" value="PAC"/>
    <property type="match status" value="1"/>
</dbReference>
<evidence type="ECO:0000313" key="5">
    <source>
        <dbReference type="EMBL" id="SDY47525.1"/>
    </source>
</evidence>
<dbReference type="NCBIfam" id="TIGR00254">
    <property type="entry name" value="GGDEF"/>
    <property type="match status" value="1"/>
</dbReference>
<sequence>MSAPTIAYDPVLERPSSMMAASLQRSLREQQALLDNAGVGIVFIRQRVIVRCNQCYADIFGYAGEHALVGINSEHLHPSRDELRSLGREAYRTLSAGLSFRTQRRLRRKDGSLFWGELTGRLINPGDAREGSIWIVSDIDDRLRAQQALSQAHELLEQQVRDRTRELSATVENLHREIADRKLDQERIYWMAHYDALTGLPNRTLLAERSARAIELAKVNDTPLAVMFLDLDHFKHVNDSLGHRVGDALLVEIARRLRAVVRDRDTVARIGGDEFVLLLPGANAQGAARVAGKLQEASRQAYQIDRHELTIAPSMGIALYPRDGHDIDSLTQAADAAMYHAKQAGRNTYRFFTPQMQAQSLRALQLENALRRALERNQLYLHYQPQITLSTGRVRSVEALLRWEHPELGSVSPAEFIPVAEDSGQILQIGEWVLRSAMQQLQAWRNAGLRDLKVAVNLSAIQFHQQQLPEIINRILLDSDLPADSLELELTEGVAIHDPRQATATMDRLREHGVRLAMDDFGTGYSSLSQLKRFQIYKLKIDQSFIQDLDHDSNDRAIVSAIIRMAQALGMQTTAEGVETEAQLEFLREQGCDEAQGYHFSRPLPPQALEAFLRSQG</sequence>
<feature type="domain" description="EAL" evidence="3">
    <location>
        <begin position="363"/>
        <end position="617"/>
    </location>
</feature>
<dbReference type="Pfam" id="PF00563">
    <property type="entry name" value="EAL"/>
    <property type="match status" value="1"/>
</dbReference>
<dbReference type="InterPro" id="IPR052155">
    <property type="entry name" value="Biofilm_reg_signaling"/>
</dbReference>
<dbReference type="SUPFAM" id="SSF55785">
    <property type="entry name" value="PYP-like sensor domain (PAS domain)"/>
    <property type="match status" value="1"/>
</dbReference>
<dbReference type="Pfam" id="PF00990">
    <property type="entry name" value="GGDEF"/>
    <property type="match status" value="1"/>
</dbReference>
<evidence type="ECO:0000259" key="3">
    <source>
        <dbReference type="PROSITE" id="PS50883"/>
    </source>
</evidence>
<dbReference type="Pfam" id="PF00989">
    <property type="entry name" value="PAS"/>
    <property type="match status" value="1"/>
</dbReference>
<dbReference type="CDD" id="cd01949">
    <property type="entry name" value="GGDEF"/>
    <property type="match status" value="1"/>
</dbReference>
<dbReference type="EMBL" id="FNPE01000005">
    <property type="protein sequence ID" value="SDY47525.1"/>
    <property type="molecule type" value="Genomic_DNA"/>
</dbReference>
<dbReference type="SUPFAM" id="SSF55073">
    <property type="entry name" value="Nucleotide cyclase"/>
    <property type="match status" value="1"/>
</dbReference>
<dbReference type="GO" id="GO:0006355">
    <property type="term" value="P:regulation of DNA-templated transcription"/>
    <property type="evidence" value="ECO:0007669"/>
    <property type="project" value="InterPro"/>
</dbReference>
<dbReference type="InterPro" id="IPR001633">
    <property type="entry name" value="EAL_dom"/>
</dbReference>
<dbReference type="InterPro" id="IPR000014">
    <property type="entry name" value="PAS"/>
</dbReference>
<dbReference type="InterPro" id="IPR001610">
    <property type="entry name" value="PAC"/>
</dbReference>
<dbReference type="SUPFAM" id="SSF141868">
    <property type="entry name" value="EAL domain-like"/>
    <property type="match status" value="1"/>
</dbReference>
<feature type="domain" description="PAC" evidence="2">
    <location>
        <begin position="100"/>
        <end position="151"/>
    </location>
</feature>